<dbReference type="InterPro" id="IPR036052">
    <property type="entry name" value="TrpB-like_PALP_sf"/>
</dbReference>
<feature type="domain" description="Tryptophan synthase beta chain-like PALP" evidence="5">
    <location>
        <begin position="85"/>
        <end position="357"/>
    </location>
</feature>
<dbReference type="SUPFAM" id="SSF53686">
    <property type="entry name" value="Tryptophan synthase beta subunit-like PLP-dependent enzymes"/>
    <property type="match status" value="1"/>
</dbReference>
<comment type="cofactor">
    <cofactor evidence="1">
        <name>pyridoxal 5'-phosphate</name>
        <dbReference type="ChEBI" id="CHEBI:597326"/>
    </cofactor>
</comment>
<evidence type="ECO:0000313" key="7">
    <source>
        <dbReference type="Proteomes" id="UP000579250"/>
    </source>
</evidence>
<keyword evidence="7" id="KW-1185">Reference proteome</keyword>
<reference evidence="6 7" key="1">
    <citation type="submission" date="2020-04" db="EMBL/GenBank/DDBJ databases">
        <title>MicrobeNet Type strains.</title>
        <authorList>
            <person name="Nicholson A.C."/>
        </authorList>
    </citation>
    <scope>NUCLEOTIDE SEQUENCE [LARGE SCALE GENOMIC DNA]</scope>
    <source>
        <strain evidence="6 7">ATCC BAA-277</strain>
    </source>
</reference>
<keyword evidence="2" id="KW-0663">Pyridoxal phosphate</keyword>
<dbReference type="PANTHER" id="PTHR48078">
    <property type="entry name" value="THREONINE DEHYDRATASE, MITOCHONDRIAL-RELATED"/>
    <property type="match status" value="1"/>
</dbReference>
<proteinExistence type="predicted"/>
<dbReference type="GO" id="GO:0009097">
    <property type="term" value="P:isoleucine biosynthetic process"/>
    <property type="evidence" value="ECO:0007669"/>
    <property type="project" value="TreeGrafter"/>
</dbReference>
<evidence type="ECO:0000313" key="6">
    <source>
        <dbReference type="EMBL" id="NKZ06949.1"/>
    </source>
</evidence>
<dbReference type="Proteomes" id="UP000579250">
    <property type="component" value="Unassembled WGS sequence"/>
</dbReference>
<evidence type="ECO:0000256" key="1">
    <source>
        <dbReference type="ARBA" id="ARBA00001933"/>
    </source>
</evidence>
<evidence type="ECO:0000259" key="5">
    <source>
        <dbReference type="Pfam" id="PF00291"/>
    </source>
</evidence>
<dbReference type="PANTHER" id="PTHR48078:SF6">
    <property type="entry name" value="L-THREONINE DEHYDRATASE CATABOLIC TDCB"/>
    <property type="match status" value="1"/>
</dbReference>
<accession>A0A846Z213</accession>
<dbReference type="GO" id="GO:0004794">
    <property type="term" value="F:threonine deaminase activity"/>
    <property type="evidence" value="ECO:0007669"/>
    <property type="project" value="TreeGrafter"/>
</dbReference>
<sequence length="374" mass="38603">MAEDPRPVEDAGPVEDPGHRRVRRRGRDRCRDRALRAAPPRLHARRDTGPPARAARRRARRAAVTVRAVRAPGPDDLERAWRAVSAELGPTPLVPSGLAPGALLKLETCQPTGAFKVRGALAAVAALPDGVPAVTASAGNHGLGMGYAAAKSGADVTVVVSTRASQVKVDKIGAYPVRLVRHGLTYDEAEAHAMTLPGHYVSPYNDPAVIAGQGTIGRELDRQADGPLTVIAPVGGGGLLAGLCLWARERGDVRVVGVESAVSRGVSASVAAGRVVGVDVGETFADGLPGNLEPGCVTPAVIGDTAELTSVTDDRIRTALRWLFREHGLVAEGAGAAGVAAVLAGQVEITGRPVVVVSGRNITVSTYVAAISEK</sequence>
<dbReference type="GO" id="GO:0006567">
    <property type="term" value="P:L-threonine catabolic process"/>
    <property type="evidence" value="ECO:0007669"/>
    <property type="project" value="TreeGrafter"/>
</dbReference>
<name>A0A846Z213_9ACTN</name>
<dbReference type="GO" id="GO:0003941">
    <property type="term" value="F:L-serine ammonia-lyase activity"/>
    <property type="evidence" value="ECO:0007669"/>
    <property type="project" value="TreeGrafter"/>
</dbReference>
<evidence type="ECO:0000256" key="4">
    <source>
        <dbReference type="SAM" id="MobiDB-lite"/>
    </source>
</evidence>
<protein>
    <submittedName>
        <fullName evidence="6">Pyridoxal-phosphate dependent enzyme</fullName>
    </submittedName>
</protein>
<dbReference type="GO" id="GO:0006565">
    <property type="term" value="P:L-serine catabolic process"/>
    <property type="evidence" value="ECO:0007669"/>
    <property type="project" value="TreeGrafter"/>
</dbReference>
<dbReference type="Gene3D" id="3.40.50.1100">
    <property type="match status" value="2"/>
</dbReference>
<dbReference type="InterPro" id="IPR050147">
    <property type="entry name" value="Ser/Thr_Dehydratase"/>
</dbReference>
<keyword evidence="3" id="KW-0456">Lyase</keyword>
<dbReference type="AlphaFoldDB" id="A0A846Z213"/>
<evidence type="ECO:0000256" key="2">
    <source>
        <dbReference type="ARBA" id="ARBA00022898"/>
    </source>
</evidence>
<feature type="region of interest" description="Disordered" evidence="4">
    <location>
        <begin position="1"/>
        <end position="60"/>
    </location>
</feature>
<comment type="caution">
    <text evidence="6">The sequence shown here is derived from an EMBL/GenBank/DDBJ whole genome shotgun (WGS) entry which is preliminary data.</text>
</comment>
<evidence type="ECO:0000256" key="3">
    <source>
        <dbReference type="ARBA" id="ARBA00023239"/>
    </source>
</evidence>
<dbReference type="InterPro" id="IPR001926">
    <property type="entry name" value="TrpB-like_PALP"/>
</dbReference>
<organism evidence="6 7">
    <name type="scientific">Actinomadura latina</name>
    <dbReference type="NCBI Taxonomy" id="163603"/>
    <lineage>
        <taxon>Bacteria</taxon>
        <taxon>Bacillati</taxon>
        <taxon>Actinomycetota</taxon>
        <taxon>Actinomycetes</taxon>
        <taxon>Streptosporangiales</taxon>
        <taxon>Thermomonosporaceae</taxon>
        <taxon>Actinomadura</taxon>
    </lineage>
</organism>
<dbReference type="Pfam" id="PF00291">
    <property type="entry name" value="PALP"/>
    <property type="match status" value="1"/>
</dbReference>
<dbReference type="EMBL" id="JAAXPI010000044">
    <property type="protein sequence ID" value="NKZ06949.1"/>
    <property type="molecule type" value="Genomic_DNA"/>
</dbReference>
<gene>
    <name evidence="6" type="ORF">HGB48_24885</name>
</gene>